<gene>
    <name evidence="12" type="primary">106084506</name>
</gene>
<dbReference type="VEuPathDB" id="VectorBase:SCAU007859"/>
<dbReference type="Pfam" id="PF08686">
    <property type="entry name" value="PLAC"/>
    <property type="match status" value="1"/>
</dbReference>
<dbReference type="PROSITE" id="PS50835">
    <property type="entry name" value="IG_LIKE"/>
    <property type="match status" value="1"/>
</dbReference>
<dbReference type="InterPro" id="IPR050439">
    <property type="entry name" value="ADAMTS_ADAMTS-like"/>
</dbReference>
<keyword evidence="6 8" id="KW-1015">Disulfide bond</keyword>
<dbReference type="PANTHER" id="PTHR13723">
    <property type="entry name" value="ADAMTS A DISINTEGRIN AND METALLOPROTEASE WITH THROMBOSPONDIN MOTIFS PROTEASE"/>
    <property type="match status" value="1"/>
</dbReference>
<dbReference type="SMART" id="SM00409">
    <property type="entry name" value="IG"/>
    <property type="match status" value="1"/>
</dbReference>
<dbReference type="GO" id="GO:0030198">
    <property type="term" value="P:extracellular matrix organization"/>
    <property type="evidence" value="ECO:0007669"/>
    <property type="project" value="InterPro"/>
</dbReference>
<feature type="region of interest" description="Disordered" evidence="9">
    <location>
        <begin position="1127"/>
        <end position="1148"/>
    </location>
</feature>
<reference evidence="13" key="1">
    <citation type="submission" date="2015-05" db="EMBL/GenBank/DDBJ databases">
        <authorList>
            <person name="Wilson R.K."/>
            <person name="Warren W.C."/>
            <person name="Olafson P."/>
        </authorList>
    </citation>
    <scope>NUCLEOTIDE SEQUENCE [LARGE SCALE GENOMIC DNA]</scope>
    <source>
        <strain evidence="13">USDA</strain>
    </source>
</reference>
<evidence type="ECO:0000313" key="12">
    <source>
        <dbReference type="EnsemblMetazoa" id="SCAU007859-PC"/>
    </source>
</evidence>
<dbReference type="Pfam" id="PF07679">
    <property type="entry name" value="I-set"/>
    <property type="match status" value="1"/>
</dbReference>
<evidence type="ECO:0000259" key="11">
    <source>
        <dbReference type="PROSITE" id="PS50900"/>
    </source>
</evidence>
<dbReference type="GO" id="GO:0031012">
    <property type="term" value="C:extracellular matrix"/>
    <property type="evidence" value="ECO:0007669"/>
    <property type="project" value="TreeGrafter"/>
</dbReference>
<reference evidence="12" key="2">
    <citation type="submission" date="2020-05" db="UniProtKB">
        <authorList>
            <consortium name="EnsemblMetazoa"/>
        </authorList>
    </citation>
    <scope>IDENTIFICATION</scope>
    <source>
        <strain evidence="12">USDA</strain>
    </source>
</reference>
<dbReference type="SUPFAM" id="SSF48726">
    <property type="entry name" value="Immunoglobulin"/>
    <property type="match status" value="1"/>
</dbReference>
<evidence type="ECO:0000256" key="9">
    <source>
        <dbReference type="SAM" id="MobiDB-lite"/>
    </source>
</evidence>
<evidence type="ECO:0000259" key="10">
    <source>
        <dbReference type="PROSITE" id="PS50835"/>
    </source>
</evidence>
<dbReference type="PROSITE" id="PS50900">
    <property type="entry name" value="PLAC"/>
    <property type="match status" value="1"/>
</dbReference>
<feature type="region of interest" description="Disordered" evidence="9">
    <location>
        <begin position="1242"/>
        <end position="1262"/>
    </location>
</feature>
<dbReference type="Gene3D" id="2.20.100.10">
    <property type="entry name" value="Thrombospondin type-1 (TSP1) repeat"/>
    <property type="match status" value="9"/>
</dbReference>
<dbReference type="InterPro" id="IPR045371">
    <property type="entry name" value="ADAMTS_CR_3"/>
</dbReference>
<dbReference type="InterPro" id="IPR013098">
    <property type="entry name" value="Ig_I-set"/>
</dbReference>
<dbReference type="PRINTS" id="PR01857">
    <property type="entry name" value="ADAMTSFAMILY"/>
</dbReference>
<dbReference type="CDD" id="cd00096">
    <property type="entry name" value="Ig"/>
    <property type="match status" value="1"/>
</dbReference>
<feature type="region of interest" description="Disordered" evidence="9">
    <location>
        <begin position="33"/>
        <end position="62"/>
    </location>
</feature>
<dbReference type="SMART" id="SM00209">
    <property type="entry name" value="TSP1"/>
    <property type="match status" value="11"/>
</dbReference>
<dbReference type="InterPro" id="IPR013273">
    <property type="entry name" value="ADAMTS/ADAMTS-like"/>
</dbReference>
<feature type="compositionally biased region" description="Low complexity" evidence="9">
    <location>
        <begin position="1245"/>
        <end position="1262"/>
    </location>
</feature>
<dbReference type="Pfam" id="PF19236">
    <property type="entry name" value="ADAMTS_CR_3"/>
    <property type="match status" value="1"/>
</dbReference>
<feature type="region of interest" description="Disordered" evidence="9">
    <location>
        <begin position="113"/>
        <end position="144"/>
    </location>
</feature>
<keyword evidence="7" id="KW-0325">Glycoprotein</keyword>
<feature type="compositionally biased region" description="Low complexity" evidence="9">
    <location>
        <begin position="122"/>
        <end position="137"/>
    </location>
</feature>
<feature type="disulfide bond" evidence="8">
    <location>
        <begin position="158"/>
        <end position="190"/>
    </location>
</feature>
<feature type="region of interest" description="Disordered" evidence="9">
    <location>
        <begin position="963"/>
        <end position="1026"/>
    </location>
</feature>
<evidence type="ECO:0000256" key="8">
    <source>
        <dbReference type="PIRSR" id="PIRSR613273-3"/>
    </source>
</evidence>
<dbReference type="Gene3D" id="2.60.40.10">
    <property type="entry name" value="Immunoglobulins"/>
    <property type="match status" value="1"/>
</dbReference>
<keyword evidence="4" id="KW-0732">Signal</keyword>
<dbReference type="InterPro" id="IPR013783">
    <property type="entry name" value="Ig-like_fold"/>
</dbReference>
<dbReference type="Proteomes" id="UP000095300">
    <property type="component" value="Unassembled WGS sequence"/>
</dbReference>
<dbReference type="InterPro" id="IPR036179">
    <property type="entry name" value="Ig-like_dom_sf"/>
</dbReference>
<dbReference type="FunFam" id="2.20.100.10:FF:000011">
    <property type="entry name" value="A disintegrin and metalloproteinase with thrombospondin motifs 3"/>
    <property type="match status" value="1"/>
</dbReference>
<keyword evidence="2" id="KW-0964">Secreted</keyword>
<organism evidence="12 13">
    <name type="scientific">Stomoxys calcitrans</name>
    <name type="common">Stable fly</name>
    <name type="synonym">Conops calcitrans</name>
    <dbReference type="NCBI Taxonomy" id="35570"/>
    <lineage>
        <taxon>Eukaryota</taxon>
        <taxon>Metazoa</taxon>
        <taxon>Ecdysozoa</taxon>
        <taxon>Arthropoda</taxon>
        <taxon>Hexapoda</taxon>
        <taxon>Insecta</taxon>
        <taxon>Pterygota</taxon>
        <taxon>Neoptera</taxon>
        <taxon>Endopterygota</taxon>
        <taxon>Diptera</taxon>
        <taxon>Brachycera</taxon>
        <taxon>Muscomorpha</taxon>
        <taxon>Muscoidea</taxon>
        <taxon>Muscidae</taxon>
        <taxon>Stomoxys</taxon>
    </lineage>
</organism>
<feature type="compositionally biased region" description="Acidic residues" evidence="9">
    <location>
        <begin position="1138"/>
        <end position="1148"/>
    </location>
</feature>
<dbReference type="InterPro" id="IPR007110">
    <property type="entry name" value="Ig-like_dom"/>
</dbReference>
<keyword evidence="13" id="KW-1185">Reference proteome</keyword>
<dbReference type="SUPFAM" id="SSF82895">
    <property type="entry name" value="TSP-1 type 1 repeat"/>
    <property type="match status" value="9"/>
</dbReference>
<dbReference type="PROSITE" id="PS50092">
    <property type="entry name" value="TSP1"/>
    <property type="match status" value="9"/>
</dbReference>
<dbReference type="PANTHER" id="PTHR13723:SF281">
    <property type="entry name" value="PAPILIN"/>
    <property type="match status" value="1"/>
</dbReference>
<proteinExistence type="predicted"/>
<feature type="domain" description="PLAC" evidence="11">
    <location>
        <begin position="1445"/>
        <end position="1482"/>
    </location>
</feature>
<dbReference type="InterPro" id="IPR000884">
    <property type="entry name" value="TSP1_rpt"/>
</dbReference>
<dbReference type="FunFam" id="2.20.100.10:FF:000009">
    <property type="entry name" value="ADAMTS-like protein 3 isoform A"/>
    <property type="match status" value="1"/>
</dbReference>
<dbReference type="SMART" id="SM00408">
    <property type="entry name" value="IGc2"/>
    <property type="match status" value="1"/>
</dbReference>
<evidence type="ECO:0000256" key="2">
    <source>
        <dbReference type="ARBA" id="ARBA00022525"/>
    </source>
</evidence>
<feature type="region of interest" description="Disordered" evidence="9">
    <location>
        <begin position="494"/>
        <end position="583"/>
    </location>
</feature>
<evidence type="ECO:0008006" key="14">
    <source>
        <dbReference type="Google" id="ProtNLM"/>
    </source>
</evidence>
<protein>
    <recommendedName>
        <fullName evidence="14">Protein madd-4</fullName>
    </recommendedName>
</protein>
<evidence type="ECO:0000256" key="7">
    <source>
        <dbReference type="ARBA" id="ARBA00023180"/>
    </source>
</evidence>
<dbReference type="InterPro" id="IPR010909">
    <property type="entry name" value="PLAC"/>
</dbReference>
<evidence type="ECO:0000313" key="13">
    <source>
        <dbReference type="Proteomes" id="UP000095300"/>
    </source>
</evidence>
<evidence type="ECO:0000256" key="6">
    <source>
        <dbReference type="ARBA" id="ARBA00023157"/>
    </source>
</evidence>
<feature type="disulfide bond" evidence="8">
    <location>
        <begin position="169"/>
        <end position="175"/>
    </location>
</feature>
<comment type="subcellular location">
    <subcellularLocation>
        <location evidence="1">Secreted</location>
        <location evidence="1">Extracellular space</location>
        <location evidence="1">Extracellular matrix</location>
    </subcellularLocation>
</comment>
<dbReference type="InterPro" id="IPR003599">
    <property type="entry name" value="Ig_sub"/>
</dbReference>
<evidence type="ECO:0000256" key="1">
    <source>
        <dbReference type="ARBA" id="ARBA00004498"/>
    </source>
</evidence>
<dbReference type="Pfam" id="PF00090">
    <property type="entry name" value="TSP_1"/>
    <property type="match status" value="1"/>
</dbReference>
<dbReference type="EnsemblMetazoa" id="SCAU007859-RB">
    <property type="protein sequence ID" value="SCAU007859-PB"/>
    <property type="gene ID" value="SCAU007859"/>
</dbReference>
<dbReference type="STRING" id="35570.A0A1I8PGM4"/>
<dbReference type="InterPro" id="IPR036383">
    <property type="entry name" value="TSP1_rpt_sf"/>
</dbReference>
<evidence type="ECO:0000256" key="5">
    <source>
        <dbReference type="ARBA" id="ARBA00022737"/>
    </source>
</evidence>
<dbReference type="OrthoDB" id="5948003at2759"/>
<feature type="domain" description="Ig-like" evidence="10">
    <location>
        <begin position="873"/>
        <end position="956"/>
    </location>
</feature>
<dbReference type="Pfam" id="PF19030">
    <property type="entry name" value="TSP1_ADAMTS"/>
    <property type="match status" value="9"/>
</dbReference>
<dbReference type="InterPro" id="IPR003598">
    <property type="entry name" value="Ig_sub2"/>
</dbReference>
<evidence type="ECO:0000256" key="3">
    <source>
        <dbReference type="ARBA" id="ARBA00022530"/>
    </source>
</evidence>
<feature type="disulfide bond" evidence="8">
    <location>
        <begin position="154"/>
        <end position="185"/>
    </location>
</feature>
<evidence type="ECO:0000256" key="4">
    <source>
        <dbReference type="ARBA" id="ARBA00022729"/>
    </source>
</evidence>
<keyword evidence="5" id="KW-0677">Repeat</keyword>
<dbReference type="EnsemblMetazoa" id="SCAU007859-RC">
    <property type="protein sequence ID" value="SCAU007859-PC"/>
    <property type="gene ID" value="SCAU007859"/>
</dbReference>
<feature type="compositionally biased region" description="Acidic residues" evidence="9">
    <location>
        <begin position="513"/>
        <end position="542"/>
    </location>
</feature>
<name>A0A1I8PGM4_STOCA</name>
<feature type="compositionally biased region" description="Low complexity" evidence="9">
    <location>
        <begin position="37"/>
        <end position="56"/>
    </location>
</feature>
<keyword evidence="3" id="KW-0272">Extracellular matrix</keyword>
<dbReference type="FunFam" id="2.20.100.10:FF:000005">
    <property type="entry name" value="ADAM metallopeptidase with thrombospondin type 1 motif 9"/>
    <property type="match status" value="1"/>
</dbReference>
<accession>A0A1I8PGM4</accession>
<sequence length="1485" mass="165509">MKLFNLRHVTRTRLQTNMAMDQRRTHKRIHSRIMSETSSTRSCYTSNSSSNINSHSSSHRTMPTRRTSLWTIAFMSIVCLIVANEAKNLNASEAFDNTWSTATDLENELECVSSQQKRSVKGGTSSSSSASGSSSGNNSGGSGGWTAWSEWSTCSRSCDGGVMQQLRRCQNANGCKGDSVRFRICNMQPCPDKIDFRAQQCSANNDVPYDGTLYKWTPHYDYVEPCALTCRGRPAHLTDDVSPEAPSDDSEHYDELSVVVQLSPRVLDGTRCRSGSLDMCIQGKCQRVGCDLKIGSAKKVDICGVCGGNGSSCSQSLYQWETVPMSLCSVSCGGGYKMSRVVCRSRVSGTEVEDAMCNAANRPEPSVELCNTHTCPPRWIADDWSPCHRPCGPGIRSRMVVCAEENNGLKTRVADVLCPMPKPPTQEQCIIAECPKWEVEKWSSCSESCGQGIQMRNVECKSADGGLSAKCDPLTKPSSVQQCTTGIECGPSAASVGGGTIIVGSSGPRDPMDVDEEEDLVDEDEDDEEEDSDMEDDADDASYNDQPVYSHHTMNRLLQEEPDGPRMMRLQSSRYRSAESRPSEPTYIKESEWSPCSVTCGEGIRRRAYKCKIFLEFSRTLATINDTMCEGSKPHDEVERCVEEPCMLPSHGYEDQYPRDSIKVGVSEPGKTYVWREQGYTSCSASCLGGVEELIINCVREDNGRVVSPFLCAPETKPEARVRTCNDRPCPPRWNYSDYTPCSKSCGIGIKTREVQCIHEVTRGGENTMVVPNSMCPQPPPADRQYCNVLDCPVRWEVGEWSKCSHTCGYGFKERKVECKQIMAQEHKIERPESMCPSAKPPDKKPCNIKPCPPEDPKPIIQISNTTHIQHDPKKSKITLKVGGAGVVFFGTQVKIKCPVKRYNRTKIKWNKDHKPLAKSRKFKVSKKGALRILDITFRDAGVYSCHAGLSSAEIMIDVKAKPGQRPEDLERHESERLVRERSGTEPLTAADMTAADNSTQTTRRKQQQNARERSRRPKSDGVQQHVDSSIMGDEHSHLVQEAQDGLPQPSASSGSSRRSNTLLAMPYFQALLSNLQYLWPSFQKFSNSRGHHMLSDRGLQYGLDVDQEDEPLKFVSHYATKDLPSKAKAELDGTQTGDDDDDDDDEGVDMLVNQMNAATNATDNERQSTMHLPHARWPNHWTDTAASSSSVSPATHTNAGNSVTYKWIASPWTPCSQKCGAAGSGLRRRTITCVRVHLRDAMPSSSSSSNDNNNNNEHNDNSLNLVEKQMEQFTTPALLMQVNGNLNQASVESQEVEEVVVNALCEDFGLDIPDTFETCGSEECPHWVKGDWSLCHQSRCFGRNTAIQRREVSCRFANDTISRLCPEYEKPISRQECYNERCKGVWRVEPWSECNAPCGRQGIKYRILQCVWYGTRRPAGNACKHQNRPAVMKVCKSPPCYAKALERCKDTSRYCRNVRSMGLCRLQRYQEKCCKSCKYNSIPN</sequence>
<feature type="compositionally biased region" description="Basic and acidic residues" evidence="9">
    <location>
        <begin position="963"/>
        <end position="984"/>
    </location>
</feature>